<dbReference type="Proteomes" id="UP000823674">
    <property type="component" value="Chromosome A05"/>
</dbReference>
<accession>A0ABQ7ML20</accession>
<keyword evidence="2" id="KW-1185">Reference proteome</keyword>
<evidence type="ECO:0000313" key="2">
    <source>
        <dbReference type="Proteomes" id="UP000823674"/>
    </source>
</evidence>
<name>A0ABQ7ML20_BRACM</name>
<dbReference type="EMBL" id="JADBGQ010000005">
    <property type="protein sequence ID" value="KAG5399439.1"/>
    <property type="molecule type" value="Genomic_DNA"/>
</dbReference>
<comment type="caution">
    <text evidence="1">The sequence shown here is derived from an EMBL/GenBank/DDBJ whole genome shotgun (WGS) entry which is preliminary data.</text>
</comment>
<feature type="non-terminal residue" evidence="1">
    <location>
        <position position="1"/>
    </location>
</feature>
<evidence type="ECO:0000313" key="1">
    <source>
        <dbReference type="EMBL" id="KAG5399439.1"/>
    </source>
</evidence>
<sequence length="89" mass="9958">SPSRIVGCFSSKARLKEFHGLTNFIQTAVVLLLKGDVKQSASRSELDVDFWISKQVKEAAESTKTPNEIGSRETQRQGRVCVQFTHYSV</sequence>
<reference evidence="1 2" key="1">
    <citation type="submission" date="2021-03" db="EMBL/GenBank/DDBJ databases">
        <authorList>
            <person name="King G.J."/>
            <person name="Bancroft I."/>
            <person name="Baten A."/>
            <person name="Bloomfield J."/>
            <person name="Borpatragohain P."/>
            <person name="He Z."/>
            <person name="Irish N."/>
            <person name="Irwin J."/>
            <person name="Liu K."/>
            <person name="Mauleon R.P."/>
            <person name="Moore J."/>
            <person name="Morris R."/>
            <person name="Ostergaard L."/>
            <person name="Wang B."/>
            <person name="Wells R."/>
        </authorList>
    </citation>
    <scope>NUCLEOTIDE SEQUENCE [LARGE SCALE GENOMIC DNA]</scope>
    <source>
        <strain evidence="1">R-o-18</strain>
        <tissue evidence="1">Leaf</tissue>
    </source>
</reference>
<organism evidence="1 2">
    <name type="scientific">Brassica rapa subsp. trilocularis</name>
    <dbReference type="NCBI Taxonomy" id="1813537"/>
    <lineage>
        <taxon>Eukaryota</taxon>
        <taxon>Viridiplantae</taxon>
        <taxon>Streptophyta</taxon>
        <taxon>Embryophyta</taxon>
        <taxon>Tracheophyta</taxon>
        <taxon>Spermatophyta</taxon>
        <taxon>Magnoliopsida</taxon>
        <taxon>eudicotyledons</taxon>
        <taxon>Gunneridae</taxon>
        <taxon>Pentapetalae</taxon>
        <taxon>rosids</taxon>
        <taxon>malvids</taxon>
        <taxon>Brassicales</taxon>
        <taxon>Brassicaceae</taxon>
        <taxon>Brassiceae</taxon>
        <taxon>Brassica</taxon>
    </lineage>
</organism>
<gene>
    <name evidence="1" type="primary">A05p055620.1_BraROA</name>
    <name evidence="1" type="ORF">IGI04_021253</name>
</gene>
<proteinExistence type="predicted"/>
<protein>
    <submittedName>
        <fullName evidence="1">Uncharacterized protein</fullName>
    </submittedName>
</protein>